<reference evidence="2 3" key="1">
    <citation type="journal article" date="2018" name="Mol. Plant">
        <title>The genome of Artemisia annua provides insight into the evolution of Asteraceae family and artemisinin biosynthesis.</title>
        <authorList>
            <person name="Shen Q."/>
            <person name="Zhang L."/>
            <person name="Liao Z."/>
            <person name="Wang S."/>
            <person name="Yan T."/>
            <person name="Shi P."/>
            <person name="Liu M."/>
            <person name="Fu X."/>
            <person name="Pan Q."/>
            <person name="Wang Y."/>
            <person name="Lv Z."/>
            <person name="Lu X."/>
            <person name="Zhang F."/>
            <person name="Jiang W."/>
            <person name="Ma Y."/>
            <person name="Chen M."/>
            <person name="Hao X."/>
            <person name="Li L."/>
            <person name="Tang Y."/>
            <person name="Lv G."/>
            <person name="Zhou Y."/>
            <person name="Sun X."/>
            <person name="Brodelius P.E."/>
            <person name="Rose J.K.C."/>
            <person name="Tang K."/>
        </authorList>
    </citation>
    <scope>NUCLEOTIDE SEQUENCE [LARGE SCALE GENOMIC DNA]</scope>
    <source>
        <strain evidence="3">cv. Huhao1</strain>
        <tissue evidence="2">Leaf</tissue>
    </source>
</reference>
<keyword evidence="2" id="KW-0695">RNA-directed DNA polymerase</keyword>
<keyword evidence="3" id="KW-1185">Reference proteome</keyword>
<sequence>MRKFLWTAGKDGRGVYWVSWDKVTRQKRLGGLGISKMSEVNAALLVKWAWRFKCEQNGLWRKVVLSIHGGRNKWEFLPIKKTIPGCWKSIAGFLEKLRINDQTLISLMTCRLGDGNCISFWKDVWFGERSLMHRWPILFAADNNKNSTVADRIKQSEGLVVLNNDWNLNATTVEAISEVQDVRWMLTQVKFSGNKDVWMWGPNGDQTFSVAAVKDSMRKAVNAQVTQRMKWVSWVPLKVNILLWRIEMDRVATRLALVKRIQIPDTLCPMCNVDAESTSHLFVTCGFSYGVWSIIWAWCKLHPVNFNSIDELLEWLGSLQMSTWGKRIIRGIVMVTCWAVWKERNKKIFKNGSPKVVEVVAMVKSLSFLWFCHRSSRYKVEWNEWVKYPLYIL</sequence>
<dbReference type="OrthoDB" id="696485at2759"/>
<organism evidence="2 3">
    <name type="scientific">Artemisia annua</name>
    <name type="common">Sweet wormwood</name>
    <dbReference type="NCBI Taxonomy" id="35608"/>
    <lineage>
        <taxon>Eukaryota</taxon>
        <taxon>Viridiplantae</taxon>
        <taxon>Streptophyta</taxon>
        <taxon>Embryophyta</taxon>
        <taxon>Tracheophyta</taxon>
        <taxon>Spermatophyta</taxon>
        <taxon>Magnoliopsida</taxon>
        <taxon>eudicotyledons</taxon>
        <taxon>Gunneridae</taxon>
        <taxon>Pentapetalae</taxon>
        <taxon>asterids</taxon>
        <taxon>campanulids</taxon>
        <taxon>Asterales</taxon>
        <taxon>Asteraceae</taxon>
        <taxon>Asteroideae</taxon>
        <taxon>Anthemideae</taxon>
        <taxon>Artemisiinae</taxon>
        <taxon>Artemisia</taxon>
    </lineage>
</organism>
<comment type="caution">
    <text evidence="2">The sequence shown here is derived from an EMBL/GenBank/DDBJ whole genome shotgun (WGS) entry which is preliminary data.</text>
</comment>
<keyword evidence="2" id="KW-0548">Nucleotidyltransferase</keyword>
<accession>A0A2U1NNY7</accession>
<dbReference type="EMBL" id="PKPP01002454">
    <property type="protein sequence ID" value="PWA75160.1"/>
    <property type="molecule type" value="Genomic_DNA"/>
</dbReference>
<dbReference type="PANTHER" id="PTHR33116:SF78">
    <property type="entry name" value="OS12G0587133 PROTEIN"/>
    <property type="match status" value="1"/>
</dbReference>
<dbReference type="InterPro" id="IPR026960">
    <property type="entry name" value="RVT-Znf"/>
</dbReference>
<evidence type="ECO:0000313" key="2">
    <source>
        <dbReference type="EMBL" id="PWA75160.1"/>
    </source>
</evidence>
<dbReference type="AlphaFoldDB" id="A0A2U1NNY7"/>
<dbReference type="Pfam" id="PF13966">
    <property type="entry name" value="zf-RVT"/>
    <property type="match status" value="1"/>
</dbReference>
<keyword evidence="2" id="KW-0808">Transferase</keyword>
<feature type="domain" description="Reverse transcriptase zinc-binding" evidence="1">
    <location>
        <begin position="208"/>
        <end position="292"/>
    </location>
</feature>
<proteinExistence type="predicted"/>
<dbReference type="Proteomes" id="UP000245207">
    <property type="component" value="Unassembled WGS sequence"/>
</dbReference>
<evidence type="ECO:0000259" key="1">
    <source>
        <dbReference type="Pfam" id="PF13966"/>
    </source>
</evidence>
<protein>
    <submittedName>
        <fullName evidence="2">RNA-directed DNA polymerase, eukaryota, Reverse transcriptase zinc-binding domain protein</fullName>
    </submittedName>
</protein>
<name>A0A2U1NNY7_ARTAN</name>
<dbReference type="PANTHER" id="PTHR33116">
    <property type="entry name" value="REVERSE TRANSCRIPTASE ZINC-BINDING DOMAIN-CONTAINING PROTEIN-RELATED-RELATED"/>
    <property type="match status" value="1"/>
</dbReference>
<gene>
    <name evidence="2" type="ORF">CTI12_AA245560</name>
</gene>
<dbReference type="GO" id="GO:0003964">
    <property type="term" value="F:RNA-directed DNA polymerase activity"/>
    <property type="evidence" value="ECO:0007669"/>
    <property type="project" value="UniProtKB-KW"/>
</dbReference>
<evidence type="ECO:0000313" key="3">
    <source>
        <dbReference type="Proteomes" id="UP000245207"/>
    </source>
</evidence>